<keyword evidence="4" id="KW-1185">Reference proteome</keyword>
<dbReference type="Proteomes" id="UP001203297">
    <property type="component" value="Unassembled WGS sequence"/>
</dbReference>
<protein>
    <submittedName>
        <fullName evidence="3">Uncharacterized protein</fullName>
    </submittedName>
</protein>
<evidence type="ECO:0000313" key="4">
    <source>
        <dbReference type="Proteomes" id="UP001203297"/>
    </source>
</evidence>
<feature type="compositionally biased region" description="Low complexity" evidence="1">
    <location>
        <begin position="201"/>
        <end position="222"/>
    </location>
</feature>
<feature type="region of interest" description="Disordered" evidence="1">
    <location>
        <begin position="342"/>
        <end position="407"/>
    </location>
</feature>
<evidence type="ECO:0000313" key="3">
    <source>
        <dbReference type="EMBL" id="KAI0308054.1"/>
    </source>
</evidence>
<feature type="region of interest" description="Disordered" evidence="1">
    <location>
        <begin position="185"/>
        <end position="224"/>
    </location>
</feature>
<organism evidence="3 4">
    <name type="scientific">Multifurca ochricompacta</name>
    <dbReference type="NCBI Taxonomy" id="376703"/>
    <lineage>
        <taxon>Eukaryota</taxon>
        <taxon>Fungi</taxon>
        <taxon>Dikarya</taxon>
        <taxon>Basidiomycota</taxon>
        <taxon>Agaricomycotina</taxon>
        <taxon>Agaricomycetes</taxon>
        <taxon>Russulales</taxon>
        <taxon>Russulaceae</taxon>
        <taxon>Multifurca</taxon>
    </lineage>
</organism>
<evidence type="ECO:0000256" key="1">
    <source>
        <dbReference type="SAM" id="MobiDB-lite"/>
    </source>
</evidence>
<dbReference type="EMBL" id="WTXG01000001">
    <property type="protein sequence ID" value="KAI0308054.1"/>
    <property type="molecule type" value="Genomic_DNA"/>
</dbReference>
<name>A0AAD4QU70_9AGAM</name>
<comment type="caution">
    <text evidence="3">The sequence shown here is derived from an EMBL/GenBank/DDBJ whole genome shotgun (WGS) entry which is preliminary data.</text>
</comment>
<accession>A0AAD4QU70</accession>
<gene>
    <name evidence="3" type="ORF">B0F90DRAFT_112387</name>
</gene>
<sequence length="407" mass="41895">MYADSLLEELLSIAGIVLDQLATNSIPNNTTPTPSASIMPACMSTSLTGFTCSTLSTTPSIPDPTTNSPSIVTSLTTISPSSLSLPSSAFSSTNAVATITSITTLSSPSSPPSSSEALHTSFGADSSSAISTTTRSISIATAPSSFHFGTTVVGPSPSNAQSLSSSPSLLSSVVSSNDASSLSSTLSVSTTNTDRNPGLPSDSSSLTGVLPSSSESVGASHGSSKKISKSTLSVIILMSIFFLFSLVLGAIVLWVTCARRTLASPRRIGEGQAYVRRPTSSFVGGMSFVSLRSPVGPAATTARDLRGDDLSSEESMYSDSPALSFAEIDTRRGDRLVGVSTDSALLSHAPEPQGSETDMSRFSLESTGSSIRLTQTREANNGRTNASTNLPSPAISQPTPWIGRRLQ</sequence>
<keyword evidence="2" id="KW-0812">Transmembrane</keyword>
<dbReference type="AlphaFoldDB" id="A0AAD4QU70"/>
<feature type="transmembrane region" description="Helical" evidence="2">
    <location>
        <begin position="232"/>
        <end position="257"/>
    </location>
</feature>
<keyword evidence="2" id="KW-0472">Membrane</keyword>
<feature type="region of interest" description="Disordered" evidence="1">
    <location>
        <begin position="103"/>
        <end position="127"/>
    </location>
</feature>
<feature type="compositionally biased region" description="Polar residues" evidence="1">
    <location>
        <begin position="363"/>
        <end position="399"/>
    </location>
</feature>
<feature type="compositionally biased region" description="Low complexity" evidence="1">
    <location>
        <begin position="103"/>
        <end position="115"/>
    </location>
</feature>
<keyword evidence="2" id="KW-1133">Transmembrane helix</keyword>
<proteinExistence type="predicted"/>
<evidence type="ECO:0000256" key="2">
    <source>
        <dbReference type="SAM" id="Phobius"/>
    </source>
</evidence>
<reference evidence="3" key="1">
    <citation type="journal article" date="2022" name="New Phytol.">
        <title>Evolutionary transition to the ectomycorrhizal habit in the genomes of a hyperdiverse lineage of mushroom-forming fungi.</title>
        <authorList>
            <person name="Looney B."/>
            <person name="Miyauchi S."/>
            <person name="Morin E."/>
            <person name="Drula E."/>
            <person name="Courty P.E."/>
            <person name="Kohler A."/>
            <person name="Kuo A."/>
            <person name="LaButti K."/>
            <person name="Pangilinan J."/>
            <person name="Lipzen A."/>
            <person name="Riley R."/>
            <person name="Andreopoulos W."/>
            <person name="He G."/>
            <person name="Johnson J."/>
            <person name="Nolan M."/>
            <person name="Tritt A."/>
            <person name="Barry K.W."/>
            <person name="Grigoriev I.V."/>
            <person name="Nagy L.G."/>
            <person name="Hibbett D."/>
            <person name="Henrissat B."/>
            <person name="Matheny P.B."/>
            <person name="Labbe J."/>
            <person name="Martin F.M."/>
        </authorList>
    </citation>
    <scope>NUCLEOTIDE SEQUENCE</scope>
    <source>
        <strain evidence="3">BPL690</strain>
    </source>
</reference>